<sequence length="293" mass="30556">MRLPTVALLLLVGALPSIRLITDATPVPVQVASLQAGVCQGLECEDLRRNLPRAPPAPKAPEEGTPGGRPSDDPNAAPATFGGGEGGGGSPFGGVNERPPGSPEPPGAPEAAPAPAESLDLSLPQAVGIPHPPSAFWKEFSALAADLGPHGQSPVPRDKAVMYSGGMEVHASNWVVGADDGYVLLEDVLRNDWKSPSRAPENKDETLLLLDIQSAAFAAAASGEVKVFLPEEGLTSETVFSRVVWPQMVAPESGVTKITWVDDDDGTDVGDIWAKEQGPVPFELNKHPADMIP</sequence>
<evidence type="ECO:0000256" key="1">
    <source>
        <dbReference type="SAM" id="MobiDB-lite"/>
    </source>
</evidence>
<dbReference type="EMBL" id="MU004185">
    <property type="protein sequence ID" value="KAF2498572.1"/>
    <property type="molecule type" value="Genomic_DNA"/>
</dbReference>
<feature type="signal peptide" evidence="2">
    <location>
        <begin position="1"/>
        <end position="24"/>
    </location>
</feature>
<proteinExistence type="predicted"/>
<reference evidence="3" key="1">
    <citation type="journal article" date="2020" name="Stud. Mycol.">
        <title>101 Dothideomycetes genomes: a test case for predicting lifestyles and emergence of pathogens.</title>
        <authorList>
            <person name="Haridas S."/>
            <person name="Albert R."/>
            <person name="Binder M."/>
            <person name="Bloem J."/>
            <person name="Labutti K."/>
            <person name="Salamov A."/>
            <person name="Andreopoulos B."/>
            <person name="Baker S."/>
            <person name="Barry K."/>
            <person name="Bills G."/>
            <person name="Bluhm B."/>
            <person name="Cannon C."/>
            <person name="Castanera R."/>
            <person name="Culley D."/>
            <person name="Daum C."/>
            <person name="Ezra D."/>
            <person name="Gonzalez J."/>
            <person name="Henrissat B."/>
            <person name="Kuo A."/>
            <person name="Liang C."/>
            <person name="Lipzen A."/>
            <person name="Lutzoni F."/>
            <person name="Magnuson J."/>
            <person name="Mondo S."/>
            <person name="Nolan M."/>
            <person name="Ohm R."/>
            <person name="Pangilinan J."/>
            <person name="Park H.-J."/>
            <person name="Ramirez L."/>
            <person name="Alfaro M."/>
            <person name="Sun H."/>
            <person name="Tritt A."/>
            <person name="Yoshinaga Y."/>
            <person name="Zwiers L.-H."/>
            <person name="Turgeon B."/>
            <person name="Goodwin S."/>
            <person name="Spatafora J."/>
            <person name="Crous P."/>
            <person name="Grigoriev I."/>
        </authorList>
    </citation>
    <scope>NUCLEOTIDE SEQUENCE</scope>
    <source>
        <strain evidence="3">CBS 269.34</strain>
    </source>
</reference>
<feature type="region of interest" description="Disordered" evidence="1">
    <location>
        <begin position="49"/>
        <end position="117"/>
    </location>
</feature>
<name>A0A6A6R2I2_9PEZI</name>
<evidence type="ECO:0000313" key="3">
    <source>
        <dbReference type="EMBL" id="KAF2498572.1"/>
    </source>
</evidence>
<evidence type="ECO:0000256" key="2">
    <source>
        <dbReference type="SAM" id="SignalP"/>
    </source>
</evidence>
<feature type="compositionally biased region" description="Gly residues" evidence="1">
    <location>
        <begin position="81"/>
        <end position="92"/>
    </location>
</feature>
<dbReference type="OrthoDB" id="10495715at2759"/>
<keyword evidence="2" id="KW-0732">Signal</keyword>
<feature type="chain" id="PRO_5025340068" evidence="2">
    <location>
        <begin position="25"/>
        <end position="293"/>
    </location>
</feature>
<organism evidence="3 4">
    <name type="scientific">Lophium mytilinum</name>
    <dbReference type="NCBI Taxonomy" id="390894"/>
    <lineage>
        <taxon>Eukaryota</taxon>
        <taxon>Fungi</taxon>
        <taxon>Dikarya</taxon>
        <taxon>Ascomycota</taxon>
        <taxon>Pezizomycotina</taxon>
        <taxon>Dothideomycetes</taxon>
        <taxon>Pleosporomycetidae</taxon>
        <taxon>Mytilinidiales</taxon>
        <taxon>Mytilinidiaceae</taxon>
        <taxon>Lophium</taxon>
    </lineage>
</organism>
<accession>A0A6A6R2I2</accession>
<gene>
    <name evidence="3" type="ORF">BU16DRAFT_536590</name>
</gene>
<protein>
    <submittedName>
        <fullName evidence="3">Uncharacterized protein</fullName>
    </submittedName>
</protein>
<dbReference type="Proteomes" id="UP000799750">
    <property type="component" value="Unassembled WGS sequence"/>
</dbReference>
<keyword evidence="4" id="KW-1185">Reference proteome</keyword>
<evidence type="ECO:0000313" key="4">
    <source>
        <dbReference type="Proteomes" id="UP000799750"/>
    </source>
</evidence>
<dbReference type="AlphaFoldDB" id="A0A6A6R2I2"/>